<evidence type="ECO:0000256" key="1">
    <source>
        <dbReference type="SAM" id="MobiDB-lite"/>
    </source>
</evidence>
<dbReference type="Proteomes" id="UP000237351">
    <property type="component" value="Chromosome"/>
</dbReference>
<dbReference type="PANTHER" id="PTHR33678:SF1">
    <property type="entry name" value="BLL1576 PROTEIN"/>
    <property type="match status" value="1"/>
</dbReference>
<feature type="compositionally biased region" description="Polar residues" evidence="1">
    <location>
        <begin position="1"/>
        <end position="10"/>
    </location>
</feature>
<dbReference type="InterPro" id="IPR024474">
    <property type="entry name" value="Znf_dom_IS66"/>
</dbReference>
<keyword evidence="5" id="KW-1185">Reference proteome</keyword>
<dbReference type="RefSeq" id="WP_085783386.1">
    <property type="nucleotide sequence ID" value="NZ_CP008743.1"/>
</dbReference>
<feature type="domain" description="Transposase IS66 central" evidence="2">
    <location>
        <begin position="106"/>
        <end position="183"/>
    </location>
</feature>
<dbReference type="Pfam" id="PF03050">
    <property type="entry name" value="DDE_Tnp_IS66"/>
    <property type="match status" value="1"/>
</dbReference>
<evidence type="ECO:0000259" key="3">
    <source>
        <dbReference type="Pfam" id="PF13005"/>
    </source>
</evidence>
<dbReference type="EMBL" id="CP008743">
    <property type="protein sequence ID" value="ARN84041.1"/>
    <property type="molecule type" value="Genomic_DNA"/>
</dbReference>
<dbReference type="Pfam" id="PF13005">
    <property type="entry name" value="zf-IS66"/>
    <property type="match status" value="1"/>
</dbReference>
<dbReference type="OrthoDB" id="8444324at2"/>
<feature type="domain" description="Transposase IS66 zinc-finger binding" evidence="3">
    <location>
        <begin position="44"/>
        <end position="89"/>
    </location>
</feature>
<sequence>MRKKPYTQSLRIKGKNPSGGQKGHKGHSLNQVEQPDEVVNHKVRICPECKRYLDETTVDGTIKRQIFDIPPMGIRVTEHQAEVKVCDHCQKRVVGEFPEGVSAPAQYGEGIKAMAVYLNHQQLIPEARVQEVFSDLFGLSISTATIVKMGEMFAAKVIPYIEVVKDYLKKAPVKHMDETGFRIGGALPAGCMFCVMIRPRFIGLLSIGAILKKG</sequence>
<evidence type="ECO:0000259" key="2">
    <source>
        <dbReference type="Pfam" id="PF03050"/>
    </source>
</evidence>
<feature type="region of interest" description="Disordered" evidence="1">
    <location>
        <begin position="1"/>
        <end position="34"/>
    </location>
</feature>
<dbReference type="KEGG" id="naf:GQ61_00250"/>
<reference evidence="4 5" key="1">
    <citation type="submission" date="2014-06" db="EMBL/GenBank/DDBJ databases">
        <title>The genome of the endonuclear symbiont Nucleicultrix amoebiphila.</title>
        <authorList>
            <person name="Schulz F."/>
            <person name="Horn M."/>
        </authorList>
    </citation>
    <scope>NUCLEOTIDE SEQUENCE [LARGE SCALE GENOMIC DNA]</scope>
    <source>
        <strain evidence="4 5">FS5</strain>
    </source>
</reference>
<dbReference type="PANTHER" id="PTHR33678">
    <property type="entry name" value="BLL1576 PROTEIN"/>
    <property type="match status" value="1"/>
</dbReference>
<proteinExistence type="predicted"/>
<evidence type="ECO:0000313" key="5">
    <source>
        <dbReference type="Proteomes" id="UP000237351"/>
    </source>
</evidence>
<protein>
    <submittedName>
        <fullName evidence="4">Uncharacterized protein</fullName>
    </submittedName>
</protein>
<organism evidence="4 5">
    <name type="scientific">Candidatus Nucleicultrix amoebiphila FS5</name>
    <dbReference type="NCBI Taxonomy" id="1414854"/>
    <lineage>
        <taxon>Bacteria</taxon>
        <taxon>Pseudomonadati</taxon>
        <taxon>Pseudomonadota</taxon>
        <taxon>Alphaproteobacteria</taxon>
        <taxon>Holosporales</taxon>
        <taxon>Candidatus Nucleicultricaceae</taxon>
        <taxon>Candidatus Nucleicultrix</taxon>
    </lineage>
</organism>
<accession>A0A1W6N2P0</accession>
<evidence type="ECO:0000313" key="4">
    <source>
        <dbReference type="EMBL" id="ARN84041.1"/>
    </source>
</evidence>
<gene>
    <name evidence="4" type="ORF">GQ61_00250</name>
</gene>
<name>A0A1W6N2P0_9PROT</name>
<dbReference type="InterPro" id="IPR004291">
    <property type="entry name" value="Transposase_IS66_central"/>
</dbReference>
<dbReference type="InterPro" id="IPR052344">
    <property type="entry name" value="Transposase-related"/>
</dbReference>
<dbReference type="AlphaFoldDB" id="A0A1W6N2P0"/>